<evidence type="ECO:0000259" key="3">
    <source>
        <dbReference type="Pfam" id="PF08719"/>
    </source>
</evidence>
<comment type="catalytic activity">
    <reaction evidence="2">
        <text>2,5-diamino-6-hydroxy-4-(5-phosphoribosylamino)-pyrimidine + H2O = 2,5,6-triamino-4-hydroxypyrimidine + D-ribose 5-phosphate</text>
        <dbReference type="Rhea" id="RHEA:23436"/>
        <dbReference type="ChEBI" id="CHEBI:15377"/>
        <dbReference type="ChEBI" id="CHEBI:58614"/>
        <dbReference type="ChEBI" id="CHEBI:78346"/>
        <dbReference type="ChEBI" id="CHEBI:137796"/>
    </reaction>
</comment>
<dbReference type="NCBIfam" id="TIGR02464">
    <property type="entry name" value="ribofla_fusion"/>
    <property type="match status" value="1"/>
</dbReference>
<dbReference type="RefSeq" id="WP_345255798.1">
    <property type="nucleotide sequence ID" value="NZ_BAABGY010000007.1"/>
</dbReference>
<dbReference type="Gene3D" id="1.10.357.40">
    <property type="entry name" value="YbiA-like"/>
    <property type="match status" value="1"/>
</dbReference>
<protein>
    <submittedName>
        <fullName evidence="4">NADAR domain-containing protein</fullName>
    </submittedName>
</protein>
<comment type="caution">
    <text evidence="4">The sequence shown here is derived from an EMBL/GenBank/DDBJ whole genome shotgun (WGS) entry which is preliminary data.</text>
</comment>
<sequence>MPHYSKKWLLSLLALGSVVDYLFFWGHANPKNEAAGKFLLSQWYPLPFEWEGNRYATAEHWMMAGKARLFGDTAMLEQILAAPSPKEAKALGRKVRGFEPDTWNAQCFELVVQGNVHKFGQHPAAMAYLLGTGNKVIVEASPSDAIWGIGHAQGSSEAADPAKWRGQNLLGFALMEARDRLRAHTRS</sequence>
<evidence type="ECO:0000256" key="2">
    <source>
        <dbReference type="ARBA" id="ARBA00000751"/>
    </source>
</evidence>
<reference evidence="5" key="1">
    <citation type="journal article" date="2019" name="Int. J. Syst. Evol. Microbiol.">
        <title>The Global Catalogue of Microorganisms (GCM) 10K type strain sequencing project: providing services to taxonomists for standard genome sequencing and annotation.</title>
        <authorList>
            <consortium name="The Broad Institute Genomics Platform"/>
            <consortium name="The Broad Institute Genome Sequencing Center for Infectious Disease"/>
            <person name="Wu L."/>
            <person name="Ma J."/>
        </authorList>
    </citation>
    <scope>NUCLEOTIDE SEQUENCE [LARGE SCALE GENOMIC DNA]</scope>
    <source>
        <strain evidence="5">JCM 17919</strain>
    </source>
</reference>
<evidence type="ECO:0000256" key="1">
    <source>
        <dbReference type="ARBA" id="ARBA00000022"/>
    </source>
</evidence>
<feature type="domain" description="NADAR" evidence="3">
    <location>
        <begin position="24"/>
        <end position="182"/>
    </location>
</feature>
<dbReference type="EMBL" id="BAABGY010000007">
    <property type="protein sequence ID" value="GAA4330944.1"/>
    <property type="molecule type" value="Genomic_DNA"/>
</dbReference>
<proteinExistence type="predicted"/>
<evidence type="ECO:0000313" key="4">
    <source>
        <dbReference type="EMBL" id="GAA4330944.1"/>
    </source>
</evidence>
<dbReference type="CDD" id="cd15457">
    <property type="entry name" value="NADAR"/>
    <property type="match status" value="1"/>
</dbReference>
<dbReference type="Proteomes" id="UP001501725">
    <property type="component" value="Unassembled WGS sequence"/>
</dbReference>
<keyword evidence="5" id="KW-1185">Reference proteome</keyword>
<dbReference type="SUPFAM" id="SSF143990">
    <property type="entry name" value="YbiA-like"/>
    <property type="match status" value="1"/>
</dbReference>
<comment type="catalytic activity">
    <reaction evidence="1">
        <text>5-amino-6-(5-phospho-D-ribosylamino)uracil + H2O = 5,6-diaminouracil + D-ribose 5-phosphate</text>
        <dbReference type="Rhea" id="RHEA:55020"/>
        <dbReference type="ChEBI" id="CHEBI:15377"/>
        <dbReference type="ChEBI" id="CHEBI:46252"/>
        <dbReference type="ChEBI" id="CHEBI:58453"/>
        <dbReference type="ChEBI" id="CHEBI:78346"/>
    </reaction>
</comment>
<accession>A0ABP8GWD7</accession>
<name>A0ABP8GWD7_9BACT</name>
<dbReference type="InterPro" id="IPR012816">
    <property type="entry name" value="NADAR"/>
</dbReference>
<dbReference type="Pfam" id="PF08719">
    <property type="entry name" value="NADAR"/>
    <property type="match status" value="1"/>
</dbReference>
<gene>
    <name evidence="4" type="ORF">GCM10023184_22370</name>
</gene>
<evidence type="ECO:0000313" key="5">
    <source>
        <dbReference type="Proteomes" id="UP001501725"/>
    </source>
</evidence>
<organism evidence="4 5">
    <name type="scientific">Flaviaesturariibacter amylovorans</name>
    <dbReference type="NCBI Taxonomy" id="1084520"/>
    <lineage>
        <taxon>Bacteria</taxon>
        <taxon>Pseudomonadati</taxon>
        <taxon>Bacteroidota</taxon>
        <taxon>Chitinophagia</taxon>
        <taxon>Chitinophagales</taxon>
        <taxon>Chitinophagaceae</taxon>
        <taxon>Flaviaestuariibacter</taxon>
    </lineage>
</organism>
<dbReference type="InterPro" id="IPR037238">
    <property type="entry name" value="YbiA-like_sf"/>
</dbReference>